<organism evidence="1 2">
    <name type="scientific">Citrus unshiu</name>
    <name type="common">Satsuma mandarin</name>
    <name type="synonym">Citrus nobilis var. unshiu</name>
    <dbReference type="NCBI Taxonomy" id="55188"/>
    <lineage>
        <taxon>Eukaryota</taxon>
        <taxon>Viridiplantae</taxon>
        <taxon>Streptophyta</taxon>
        <taxon>Embryophyta</taxon>
        <taxon>Tracheophyta</taxon>
        <taxon>Spermatophyta</taxon>
        <taxon>Magnoliopsida</taxon>
        <taxon>eudicotyledons</taxon>
        <taxon>Gunneridae</taxon>
        <taxon>Pentapetalae</taxon>
        <taxon>rosids</taxon>
        <taxon>malvids</taxon>
        <taxon>Sapindales</taxon>
        <taxon>Rutaceae</taxon>
        <taxon>Aurantioideae</taxon>
        <taxon>Citrus</taxon>
    </lineage>
</organism>
<accession>A0A2H5QTI2</accession>
<dbReference type="AlphaFoldDB" id="A0A2H5QTI2"/>
<sequence length="90" mass="10512">MRWTWQHDQCAKNPRIRSCICTGLFSTKPRYCSSGSKPRYYSSRVKPCYVHPRGQTVGLLTMTCRIPERPTVFNPMAMIYSMYYKKGLPP</sequence>
<proteinExistence type="predicted"/>
<protein>
    <submittedName>
        <fullName evidence="1">Uncharacterized protein</fullName>
    </submittedName>
</protein>
<dbReference type="Proteomes" id="UP000236630">
    <property type="component" value="Unassembled WGS sequence"/>
</dbReference>
<dbReference type="EMBL" id="BDQV01000780">
    <property type="protein sequence ID" value="GAY67934.1"/>
    <property type="molecule type" value="Genomic_DNA"/>
</dbReference>
<gene>
    <name evidence="1" type="ORF">CUMW_260270</name>
</gene>
<keyword evidence="2" id="KW-1185">Reference proteome</keyword>
<evidence type="ECO:0000313" key="1">
    <source>
        <dbReference type="EMBL" id="GAY67934.1"/>
    </source>
</evidence>
<reference evidence="1 2" key="1">
    <citation type="journal article" date="2017" name="Front. Genet.">
        <title>Draft sequencing of the heterozygous diploid genome of Satsuma (Citrus unshiu Marc.) using a hybrid assembly approach.</title>
        <authorList>
            <person name="Shimizu T."/>
            <person name="Tanizawa Y."/>
            <person name="Mochizuki T."/>
            <person name="Nagasaki H."/>
            <person name="Yoshioka T."/>
            <person name="Toyoda A."/>
            <person name="Fujiyama A."/>
            <person name="Kaminuma E."/>
            <person name="Nakamura Y."/>
        </authorList>
    </citation>
    <scope>NUCLEOTIDE SEQUENCE [LARGE SCALE GENOMIC DNA]</scope>
    <source>
        <strain evidence="2">cv. Miyagawa wase</strain>
    </source>
</reference>
<name>A0A2H5QTI2_CITUN</name>
<evidence type="ECO:0000313" key="2">
    <source>
        <dbReference type="Proteomes" id="UP000236630"/>
    </source>
</evidence>
<comment type="caution">
    <text evidence="1">The sequence shown here is derived from an EMBL/GenBank/DDBJ whole genome shotgun (WGS) entry which is preliminary data.</text>
</comment>